<name>A0A3E0WA04_9MICO</name>
<evidence type="ECO:0000259" key="3">
    <source>
        <dbReference type="Pfam" id="PF13828"/>
    </source>
</evidence>
<dbReference type="EMBL" id="NBXE01000031">
    <property type="protein sequence ID" value="RFA25443.1"/>
    <property type="molecule type" value="Genomic_DNA"/>
</dbReference>
<keyword evidence="2" id="KW-0472">Membrane</keyword>
<feature type="region of interest" description="Disordered" evidence="1">
    <location>
        <begin position="104"/>
        <end position="133"/>
    </location>
</feature>
<reference evidence="4 5" key="1">
    <citation type="submission" date="2017-04" db="EMBL/GenBank/DDBJ databases">
        <title>Comparative genome analysis of Subtercola boreus.</title>
        <authorList>
            <person name="Cho Y.-J."/>
            <person name="Cho A."/>
            <person name="Kim O.-S."/>
            <person name="Lee J.-I."/>
        </authorList>
    </citation>
    <scope>NUCLEOTIDE SEQUENCE [LARGE SCALE GENOMIC DNA]</scope>
    <source>
        <strain evidence="4 5">P28004</strain>
    </source>
</reference>
<dbReference type="InterPro" id="IPR025241">
    <property type="entry name" value="DUF4190"/>
</dbReference>
<accession>A0A3E0WA04</accession>
<comment type="caution">
    <text evidence="4">The sequence shown here is derived from an EMBL/GenBank/DDBJ whole genome shotgun (WGS) entry which is preliminary data.</text>
</comment>
<sequence>MARLSVSPDSRSPMSYDTPPPAPTSGKYNVLAIVSLVTAFVVSLAAIITGHIALSQIKRTGEKGRGLAIAGLVLGYLGILAGIIGIIALIVFAVTRSSEIVNSPDFGSRSGSGSQSTVEPFPSASSAPDASGSAETAASCDTLLAAVSDAASELQDNFSELQSDPAAAVVALQKLSGDFDTGLSEISDPAVLAAGEKANGSLKTMIADIQALQADPTGNSSAILTDAQAVQDDFAAIDTLCN</sequence>
<evidence type="ECO:0000313" key="4">
    <source>
        <dbReference type="EMBL" id="RFA25443.1"/>
    </source>
</evidence>
<feature type="compositionally biased region" description="Polar residues" evidence="1">
    <location>
        <begin position="109"/>
        <end position="118"/>
    </location>
</feature>
<dbReference type="Proteomes" id="UP000257080">
    <property type="component" value="Unassembled WGS sequence"/>
</dbReference>
<organism evidence="4 5">
    <name type="scientific">Subtercola boreus</name>
    <dbReference type="NCBI Taxonomy" id="120213"/>
    <lineage>
        <taxon>Bacteria</taxon>
        <taxon>Bacillati</taxon>
        <taxon>Actinomycetota</taxon>
        <taxon>Actinomycetes</taxon>
        <taxon>Micrococcales</taxon>
        <taxon>Microbacteriaceae</taxon>
        <taxon>Subtercola</taxon>
    </lineage>
</organism>
<proteinExistence type="predicted"/>
<feature type="compositionally biased region" description="Low complexity" evidence="1">
    <location>
        <begin position="120"/>
        <end position="133"/>
    </location>
</feature>
<feature type="transmembrane region" description="Helical" evidence="2">
    <location>
        <begin position="66"/>
        <end position="94"/>
    </location>
</feature>
<dbReference type="OrthoDB" id="4374883at2"/>
<gene>
    <name evidence="4" type="ORF">B7R25_13785</name>
</gene>
<feature type="domain" description="DUF4190" evidence="3">
    <location>
        <begin position="30"/>
        <end position="84"/>
    </location>
</feature>
<dbReference type="AlphaFoldDB" id="A0A3E0WA04"/>
<feature type="region of interest" description="Disordered" evidence="1">
    <location>
        <begin position="1"/>
        <end position="21"/>
    </location>
</feature>
<keyword evidence="2" id="KW-0812">Transmembrane</keyword>
<feature type="transmembrane region" description="Helical" evidence="2">
    <location>
        <begin position="30"/>
        <end position="54"/>
    </location>
</feature>
<keyword evidence="2" id="KW-1133">Transmembrane helix</keyword>
<dbReference type="Pfam" id="PF13828">
    <property type="entry name" value="DUF4190"/>
    <property type="match status" value="1"/>
</dbReference>
<evidence type="ECO:0000256" key="2">
    <source>
        <dbReference type="SAM" id="Phobius"/>
    </source>
</evidence>
<evidence type="ECO:0000313" key="5">
    <source>
        <dbReference type="Proteomes" id="UP000257080"/>
    </source>
</evidence>
<evidence type="ECO:0000256" key="1">
    <source>
        <dbReference type="SAM" id="MobiDB-lite"/>
    </source>
</evidence>
<protein>
    <recommendedName>
        <fullName evidence="3">DUF4190 domain-containing protein</fullName>
    </recommendedName>
</protein>